<dbReference type="RefSeq" id="WP_280577662.1">
    <property type="nucleotide sequence ID" value="NZ_JARXRO010000014.1"/>
</dbReference>
<gene>
    <name evidence="2" type="ORF">QFW81_05595</name>
</gene>
<organism evidence="2 3">
    <name type="scientific">Luteimonas kalidii</name>
    <dbReference type="NCBI Taxonomy" id="3042025"/>
    <lineage>
        <taxon>Bacteria</taxon>
        <taxon>Pseudomonadati</taxon>
        <taxon>Pseudomonadota</taxon>
        <taxon>Gammaproteobacteria</taxon>
        <taxon>Lysobacterales</taxon>
        <taxon>Lysobacteraceae</taxon>
        <taxon>Luteimonas</taxon>
    </lineage>
</organism>
<feature type="domain" description="N-acetyltransferase" evidence="1">
    <location>
        <begin position="6"/>
        <end position="196"/>
    </location>
</feature>
<accession>A0ABT6JS19</accession>
<dbReference type="PROSITE" id="PS51186">
    <property type="entry name" value="GNAT"/>
    <property type="match status" value="1"/>
</dbReference>
<protein>
    <submittedName>
        <fullName evidence="2">GNAT family N-acetyltransferase</fullName>
    </submittedName>
</protein>
<dbReference type="Proteomes" id="UP001156873">
    <property type="component" value="Unassembled WGS sequence"/>
</dbReference>
<dbReference type="PANTHER" id="PTHR42791:SF1">
    <property type="entry name" value="N-ACETYLTRANSFERASE DOMAIN-CONTAINING PROTEIN"/>
    <property type="match status" value="1"/>
</dbReference>
<evidence type="ECO:0000313" key="3">
    <source>
        <dbReference type="Proteomes" id="UP001156873"/>
    </source>
</evidence>
<dbReference type="Pfam" id="PF00583">
    <property type="entry name" value="Acetyltransf_1"/>
    <property type="match status" value="1"/>
</dbReference>
<dbReference type="CDD" id="cd04301">
    <property type="entry name" value="NAT_SF"/>
    <property type="match status" value="1"/>
</dbReference>
<dbReference type="SUPFAM" id="SSF55729">
    <property type="entry name" value="Acyl-CoA N-acyltransferases (Nat)"/>
    <property type="match status" value="1"/>
</dbReference>
<dbReference type="Gene3D" id="3.40.630.30">
    <property type="match status" value="1"/>
</dbReference>
<dbReference type="InterPro" id="IPR052523">
    <property type="entry name" value="Trichothecene_AcTrans"/>
</dbReference>
<dbReference type="PANTHER" id="PTHR42791">
    <property type="entry name" value="GNAT FAMILY ACETYLTRANSFERASE"/>
    <property type="match status" value="1"/>
</dbReference>
<name>A0ABT6JS19_9GAMM</name>
<evidence type="ECO:0000259" key="1">
    <source>
        <dbReference type="PROSITE" id="PS51186"/>
    </source>
</evidence>
<proteinExistence type="predicted"/>
<dbReference type="InterPro" id="IPR016181">
    <property type="entry name" value="Acyl_CoA_acyltransferase"/>
</dbReference>
<evidence type="ECO:0000313" key="2">
    <source>
        <dbReference type="EMBL" id="MDH5833399.1"/>
    </source>
</evidence>
<reference evidence="2 3" key="1">
    <citation type="submission" date="2023-04" db="EMBL/GenBank/DDBJ databases">
        <title>Luteimonas sp. M1R5S59.</title>
        <authorList>
            <person name="Sun J.-Q."/>
        </authorList>
    </citation>
    <scope>NUCLEOTIDE SEQUENCE [LARGE SCALE GENOMIC DNA]</scope>
    <source>
        <strain evidence="2 3">M1R5S59</strain>
    </source>
</reference>
<dbReference type="InterPro" id="IPR000182">
    <property type="entry name" value="GNAT_dom"/>
</dbReference>
<dbReference type="EMBL" id="JARXRO010000014">
    <property type="protein sequence ID" value="MDH5833399.1"/>
    <property type="molecule type" value="Genomic_DNA"/>
</dbReference>
<comment type="caution">
    <text evidence="2">The sequence shown here is derived from an EMBL/GenBank/DDBJ whole genome shotgun (WGS) entry which is preliminary data.</text>
</comment>
<keyword evidence="3" id="KW-1185">Reference proteome</keyword>
<sequence length="196" mass="21333">MTRPALEIRSAAPDEMPCVVSTIVAAFVADPPARFAWPSAHDYLRAMPLATREFAGACFEHGTAYATADLSGVALWLPPGVAPGGERLATMFRETARPEHLDDLLAAFARMEQCHASEPHWYLPQIAVDPSAQGRGIGAALMRHALARCDREEALAYLEASEPDNVPFYEQQGFEAVGEIRVGRAPPVAPMLRKPR</sequence>